<reference evidence="2" key="1">
    <citation type="submission" date="2016-11" db="EMBL/GenBank/DDBJ databases">
        <title>The genome of Nicotiana attenuata.</title>
        <authorList>
            <person name="Xu S."/>
            <person name="Brockmoeller T."/>
            <person name="Gaquerel E."/>
            <person name="Navarro A."/>
            <person name="Kuhl H."/>
            <person name="Gase K."/>
            <person name="Ling Z."/>
            <person name="Zhou W."/>
            <person name="Kreitzer C."/>
            <person name="Stanke M."/>
            <person name="Tang H."/>
            <person name="Lyons E."/>
            <person name="Pandey P."/>
            <person name="Pandey S.P."/>
            <person name="Timmermann B."/>
            <person name="Baldwin I.T."/>
        </authorList>
    </citation>
    <scope>NUCLEOTIDE SEQUENCE [LARGE SCALE GENOMIC DNA]</scope>
    <source>
        <strain evidence="2">UT</strain>
    </source>
</reference>
<organism evidence="2 3">
    <name type="scientific">Nicotiana attenuata</name>
    <name type="common">Coyote tobacco</name>
    <dbReference type="NCBI Taxonomy" id="49451"/>
    <lineage>
        <taxon>Eukaryota</taxon>
        <taxon>Viridiplantae</taxon>
        <taxon>Streptophyta</taxon>
        <taxon>Embryophyta</taxon>
        <taxon>Tracheophyta</taxon>
        <taxon>Spermatophyta</taxon>
        <taxon>Magnoliopsida</taxon>
        <taxon>eudicotyledons</taxon>
        <taxon>Gunneridae</taxon>
        <taxon>Pentapetalae</taxon>
        <taxon>asterids</taxon>
        <taxon>lamiids</taxon>
        <taxon>Solanales</taxon>
        <taxon>Solanaceae</taxon>
        <taxon>Nicotianoideae</taxon>
        <taxon>Nicotianeae</taxon>
        <taxon>Nicotiana</taxon>
    </lineage>
</organism>
<gene>
    <name evidence="2" type="ORF">A4A49_62801</name>
</gene>
<dbReference type="EMBL" id="MJEQ01001764">
    <property type="protein sequence ID" value="OIT29519.1"/>
    <property type="molecule type" value="Genomic_DNA"/>
</dbReference>
<proteinExistence type="predicted"/>
<accession>A0A314KLC4</accession>
<evidence type="ECO:0000313" key="2">
    <source>
        <dbReference type="EMBL" id="OIT29519.1"/>
    </source>
</evidence>
<evidence type="ECO:0000256" key="1">
    <source>
        <dbReference type="SAM" id="MobiDB-lite"/>
    </source>
</evidence>
<feature type="compositionally biased region" description="Basic and acidic residues" evidence="1">
    <location>
        <begin position="271"/>
        <end position="281"/>
    </location>
</feature>
<feature type="compositionally biased region" description="Polar residues" evidence="1">
    <location>
        <begin position="30"/>
        <end position="45"/>
    </location>
</feature>
<feature type="region of interest" description="Disordered" evidence="1">
    <location>
        <begin position="172"/>
        <end position="326"/>
    </location>
</feature>
<dbReference type="Gramene" id="OIT29519">
    <property type="protein sequence ID" value="OIT29519"/>
    <property type="gene ID" value="A4A49_62801"/>
</dbReference>
<sequence length="326" mass="35372">FAALENIEEGNDQNKQLVIVDEVQEVLQVENNSPNKEWNAGQGSRSPKKASPNGNRKGLNPAAPTFNPTFMGSEVVKHGGADNPNGRGNGEPANKEYTSQWVHRTFAGNIVTTNTSFQEVPSQNTRVENFLAKKNNTMTDEEADTGAEIVAAKEKVKWTGDKLWINQIEEDPDEGIIPDGMVAERDSDVEIGEEEQSVNGEENTSKEGDQVSKVQENSMPIDENKETNGDADQVNDEAGITMTDPNYVAANPKDVNANMGDPGGAGNGISGHEEINKDMRESATAGNKQRPKEHSTVPLEISQNKLQQHGDKSIVDGDHINEVGID</sequence>
<feature type="compositionally biased region" description="Basic and acidic residues" evidence="1">
    <location>
        <begin position="308"/>
        <end position="326"/>
    </location>
</feature>
<feature type="non-terminal residue" evidence="2">
    <location>
        <position position="326"/>
    </location>
</feature>
<comment type="caution">
    <text evidence="2">The sequence shown here is derived from an EMBL/GenBank/DDBJ whole genome shotgun (WGS) entry which is preliminary data.</text>
</comment>
<keyword evidence="3" id="KW-1185">Reference proteome</keyword>
<evidence type="ECO:0000313" key="3">
    <source>
        <dbReference type="Proteomes" id="UP000187609"/>
    </source>
</evidence>
<dbReference type="Proteomes" id="UP000187609">
    <property type="component" value="Unassembled WGS sequence"/>
</dbReference>
<name>A0A314KLC4_NICAT</name>
<feature type="region of interest" description="Disordered" evidence="1">
    <location>
        <begin position="30"/>
        <end position="94"/>
    </location>
</feature>
<feature type="non-terminal residue" evidence="2">
    <location>
        <position position="1"/>
    </location>
</feature>
<protein>
    <submittedName>
        <fullName evidence="2">Uncharacterized protein</fullName>
    </submittedName>
</protein>
<dbReference type="AlphaFoldDB" id="A0A314KLC4"/>